<keyword evidence="6" id="KW-1185">Reference proteome</keyword>
<dbReference type="InterPro" id="IPR036388">
    <property type="entry name" value="WH-like_DNA-bd_sf"/>
</dbReference>
<comment type="caution">
    <text evidence="5">The sequence shown here is derived from an EMBL/GenBank/DDBJ whole genome shotgun (WGS) entry which is preliminary data.</text>
</comment>
<dbReference type="PANTHER" id="PTHR33204:SF18">
    <property type="entry name" value="TRANSCRIPTIONAL REGULATORY PROTEIN"/>
    <property type="match status" value="1"/>
</dbReference>
<proteinExistence type="predicted"/>
<evidence type="ECO:0000259" key="4">
    <source>
        <dbReference type="PROSITE" id="PS51118"/>
    </source>
</evidence>
<evidence type="ECO:0000256" key="1">
    <source>
        <dbReference type="ARBA" id="ARBA00023015"/>
    </source>
</evidence>
<dbReference type="SUPFAM" id="SSF46785">
    <property type="entry name" value="Winged helix' DNA-binding domain"/>
    <property type="match status" value="1"/>
</dbReference>
<dbReference type="GO" id="GO:0003677">
    <property type="term" value="F:DNA binding"/>
    <property type="evidence" value="ECO:0007669"/>
    <property type="project" value="UniProtKB-KW"/>
</dbReference>
<keyword evidence="3" id="KW-0804">Transcription</keyword>
<dbReference type="PANTHER" id="PTHR33204">
    <property type="entry name" value="TRANSCRIPTIONAL REGULATOR, MARR FAMILY"/>
    <property type="match status" value="1"/>
</dbReference>
<gene>
    <name evidence="5" type="ORF">DSL64_01765</name>
</gene>
<evidence type="ECO:0000256" key="3">
    <source>
        <dbReference type="ARBA" id="ARBA00023163"/>
    </source>
</evidence>
<dbReference type="Gene3D" id="1.10.10.10">
    <property type="entry name" value="Winged helix-like DNA-binding domain superfamily/Winged helix DNA-binding domain"/>
    <property type="match status" value="1"/>
</dbReference>
<accession>A0A3D8YIB0</accession>
<dbReference type="Proteomes" id="UP000256373">
    <property type="component" value="Unassembled WGS sequence"/>
</dbReference>
<sequence>MSQILKTNSTNQANKKELGVMCRVNDVLALAGKRWLMTVLYQISQGKNQFSILRREISGISDHILASRLNELVTQGLATRTEVAGTNPPQIVYAVTAKGEQLLVIIDQLNKWSGSWESGR</sequence>
<dbReference type="AlphaFoldDB" id="A0A3D8YIB0"/>
<feature type="domain" description="HTH hxlR-type" evidence="4">
    <location>
        <begin position="22"/>
        <end position="120"/>
    </location>
</feature>
<dbReference type="InterPro" id="IPR002577">
    <property type="entry name" value="HTH_HxlR"/>
</dbReference>
<keyword evidence="1" id="KW-0805">Transcription regulation</keyword>
<keyword evidence="2" id="KW-0238">DNA-binding</keyword>
<reference evidence="5 6" key="1">
    <citation type="submission" date="2018-07" db="EMBL/GenBank/DDBJ databases">
        <title>Dyadobacter roseus sp. nov., isolated from rose rhizosphere soil.</title>
        <authorList>
            <person name="Chen L."/>
        </authorList>
    </citation>
    <scope>NUCLEOTIDE SEQUENCE [LARGE SCALE GENOMIC DNA]</scope>
    <source>
        <strain evidence="5 6">RS19</strain>
    </source>
</reference>
<evidence type="ECO:0000256" key="2">
    <source>
        <dbReference type="ARBA" id="ARBA00023125"/>
    </source>
</evidence>
<evidence type="ECO:0000313" key="5">
    <source>
        <dbReference type="EMBL" id="REA64300.1"/>
    </source>
</evidence>
<protein>
    <submittedName>
        <fullName evidence="5">Transcriptional regulator</fullName>
    </submittedName>
</protein>
<organism evidence="5 6">
    <name type="scientific">Dyadobacter luteus</name>
    <dbReference type="NCBI Taxonomy" id="2259619"/>
    <lineage>
        <taxon>Bacteria</taxon>
        <taxon>Pseudomonadati</taxon>
        <taxon>Bacteroidota</taxon>
        <taxon>Cytophagia</taxon>
        <taxon>Cytophagales</taxon>
        <taxon>Spirosomataceae</taxon>
        <taxon>Dyadobacter</taxon>
    </lineage>
</organism>
<dbReference type="EMBL" id="QNUL01000001">
    <property type="protein sequence ID" value="REA64300.1"/>
    <property type="molecule type" value="Genomic_DNA"/>
</dbReference>
<name>A0A3D8YIB0_9BACT</name>
<dbReference type="Pfam" id="PF01638">
    <property type="entry name" value="HxlR"/>
    <property type="match status" value="1"/>
</dbReference>
<dbReference type="PROSITE" id="PS51118">
    <property type="entry name" value="HTH_HXLR"/>
    <property type="match status" value="1"/>
</dbReference>
<dbReference type="InterPro" id="IPR036390">
    <property type="entry name" value="WH_DNA-bd_sf"/>
</dbReference>
<evidence type="ECO:0000313" key="6">
    <source>
        <dbReference type="Proteomes" id="UP000256373"/>
    </source>
</evidence>